<dbReference type="AlphaFoldDB" id="A0AAW1WY70"/>
<evidence type="ECO:0000256" key="1">
    <source>
        <dbReference type="SAM" id="MobiDB-lite"/>
    </source>
</evidence>
<gene>
    <name evidence="3" type="ORF">M0R45_026067</name>
</gene>
<dbReference type="Pfam" id="PF14303">
    <property type="entry name" value="NAM-associated"/>
    <property type="match status" value="1"/>
</dbReference>
<organism evidence="3 4">
    <name type="scientific">Rubus argutus</name>
    <name type="common">Southern blackberry</name>
    <dbReference type="NCBI Taxonomy" id="59490"/>
    <lineage>
        <taxon>Eukaryota</taxon>
        <taxon>Viridiplantae</taxon>
        <taxon>Streptophyta</taxon>
        <taxon>Embryophyta</taxon>
        <taxon>Tracheophyta</taxon>
        <taxon>Spermatophyta</taxon>
        <taxon>Magnoliopsida</taxon>
        <taxon>eudicotyledons</taxon>
        <taxon>Gunneridae</taxon>
        <taxon>Pentapetalae</taxon>
        <taxon>rosids</taxon>
        <taxon>fabids</taxon>
        <taxon>Rosales</taxon>
        <taxon>Rosaceae</taxon>
        <taxon>Rosoideae</taxon>
        <taxon>Rosoideae incertae sedis</taxon>
        <taxon>Rubus</taxon>
    </lineage>
</organism>
<feature type="compositionally biased region" description="Polar residues" evidence="1">
    <location>
        <begin position="145"/>
        <end position="164"/>
    </location>
</feature>
<dbReference type="Proteomes" id="UP001457282">
    <property type="component" value="Unassembled WGS sequence"/>
</dbReference>
<feature type="region of interest" description="Disordered" evidence="1">
    <location>
        <begin position="142"/>
        <end position="210"/>
    </location>
</feature>
<feature type="compositionally biased region" description="Basic and acidic residues" evidence="1">
    <location>
        <begin position="193"/>
        <end position="210"/>
    </location>
</feature>
<evidence type="ECO:0000259" key="2">
    <source>
        <dbReference type="Pfam" id="PF14303"/>
    </source>
</evidence>
<evidence type="ECO:0000313" key="4">
    <source>
        <dbReference type="Proteomes" id="UP001457282"/>
    </source>
</evidence>
<dbReference type="PANTHER" id="PTHR45023">
    <property type="match status" value="1"/>
</dbReference>
<dbReference type="EMBL" id="JBEDUW010000005">
    <property type="protein sequence ID" value="KAK9928953.1"/>
    <property type="molecule type" value="Genomic_DNA"/>
</dbReference>
<sequence length="238" mass="27546">MSKRVGNSGTRWSINEDIQLCESWRFVSHDPAKGKDQSKDELWASVHRHYVQNWSGNPEDVRSAQGMTNRWKTMKRELLLWHSSVRKARQFYKNGFNLMDEERQAQMYYRDDCQRVKLPIKPFTHHLCYDIVKGFQQFKDHSDDVTSGSIGGSQQVHTQPSETDGSVHLDIDEDEEIADVSPDPSVRPLGKKAAKEANRKGKKSAHDQERMTLAVETMAANQALLVSQREKREEEFRQ</sequence>
<accession>A0AAW1WY70</accession>
<dbReference type="PANTHER" id="PTHR45023:SF4">
    <property type="entry name" value="GLYCINE-RICH PROTEIN-RELATED"/>
    <property type="match status" value="1"/>
</dbReference>
<feature type="domain" description="No apical meristem-associated C-terminal" evidence="2">
    <location>
        <begin position="121"/>
        <end position="235"/>
    </location>
</feature>
<comment type="caution">
    <text evidence="3">The sequence shown here is derived from an EMBL/GenBank/DDBJ whole genome shotgun (WGS) entry which is preliminary data.</text>
</comment>
<evidence type="ECO:0000313" key="3">
    <source>
        <dbReference type="EMBL" id="KAK9928953.1"/>
    </source>
</evidence>
<protein>
    <recommendedName>
        <fullName evidence="2">No apical meristem-associated C-terminal domain-containing protein</fullName>
    </recommendedName>
</protein>
<name>A0AAW1WY70_RUBAR</name>
<dbReference type="InterPro" id="IPR029466">
    <property type="entry name" value="NAM-associated_C"/>
</dbReference>
<keyword evidence="4" id="KW-1185">Reference proteome</keyword>
<reference evidence="3 4" key="1">
    <citation type="journal article" date="2023" name="G3 (Bethesda)">
        <title>A chromosome-length genome assembly and annotation of blackberry (Rubus argutus, cv. 'Hillquist').</title>
        <authorList>
            <person name="Bruna T."/>
            <person name="Aryal R."/>
            <person name="Dudchenko O."/>
            <person name="Sargent D.J."/>
            <person name="Mead D."/>
            <person name="Buti M."/>
            <person name="Cavallini A."/>
            <person name="Hytonen T."/>
            <person name="Andres J."/>
            <person name="Pham M."/>
            <person name="Weisz D."/>
            <person name="Mascagni F."/>
            <person name="Usai G."/>
            <person name="Natali L."/>
            <person name="Bassil N."/>
            <person name="Fernandez G.E."/>
            <person name="Lomsadze A."/>
            <person name="Armour M."/>
            <person name="Olukolu B."/>
            <person name="Poorten T."/>
            <person name="Britton C."/>
            <person name="Davik J."/>
            <person name="Ashrafi H."/>
            <person name="Aiden E.L."/>
            <person name="Borodovsky M."/>
            <person name="Worthington M."/>
        </authorList>
    </citation>
    <scope>NUCLEOTIDE SEQUENCE [LARGE SCALE GENOMIC DNA]</scope>
    <source>
        <strain evidence="3">PI 553951</strain>
    </source>
</reference>
<proteinExistence type="predicted"/>